<dbReference type="InterPro" id="IPR014710">
    <property type="entry name" value="RmlC-like_jellyroll"/>
</dbReference>
<evidence type="ECO:0000313" key="3">
    <source>
        <dbReference type="EMBL" id="OQP59126.1"/>
    </source>
</evidence>
<feature type="domain" description="Cyclic nucleotide-binding" evidence="2">
    <location>
        <begin position="10"/>
        <end position="65"/>
    </location>
</feature>
<gene>
    <name evidence="3" type="ORF">A3860_38825</name>
</gene>
<dbReference type="STRING" id="1703345.A3860_38825"/>
<dbReference type="InterPro" id="IPR000595">
    <property type="entry name" value="cNMP-bd_dom"/>
</dbReference>
<evidence type="ECO:0000256" key="1">
    <source>
        <dbReference type="SAM" id="Phobius"/>
    </source>
</evidence>
<organism evidence="3 4">
    <name type="scientific">Niastella vici</name>
    <dbReference type="NCBI Taxonomy" id="1703345"/>
    <lineage>
        <taxon>Bacteria</taxon>
        <taxon>Pseudomonadati</taxon>
        <taxon>Bacteroidota</taxon>
        <taxon>Chitinophagia</taxon>
        <taxon>Chitinophagales</taxon>
        <taxon>Chitinophagaceae</taxon>
        <taxon>Niastella</taxon>
    </lineage>
</organism>
<keyword evidence="1" id="KW-1133">Transmembrane helix</keyword>
<reference evidence="3 4" key="1">
    <citation type="submission" date="2016-03" db="EMBL/GenBank/DDBJ databases">
        <title>Niastella vici sp. nov., isolated from farmland soil.</title>
        <authorList>
            <person name="Chen L."/>
            <person name="Wang D."/>
            <person name="Yang S."/>
            <person name="Wang G."/>
        </authorList>
    </citation>
    <scope>NUCLEOTIDE SEQUENCE [LARGE SCALE GENOMIC DNA]</scope>
    <source>
        <strain evidence="3 4">DJ57</strain>
    </source>
</reference>
<keyword evidence="1" id="KW-0472">Membrane</keyword>
<accession>A0A1V9FLJ3</accession>
<dbReference type="Gene3D" id="2.60.120.10">
    <property type="entry name" value="Jelly Rolls"/>
    <property type="match status" value="1"/>
</dbReference>
<dbReference type="RefSeq" id="WP_081154979.1">
    <property type="nucleotide sequence ID" value="NZ_LVYD01000087.1"/>
</dbReference>
<dbReference type="Pfam" id="PF00027">
    <property type="entry name" value="cNMP_binding"/>
    <property type="match status" value="1"/>
</dbReference>
<dbReference type="PROSITE" id="PS50042">
    <property type="entry name" value="CNMP_BINDING_3"/>
    <property type="match status" value="1"/>
</dbReference>
<comment type="caution">
    <text evidence="3">The sequence shown here is derived from an EMBL/GenBank/DDBJ whole genome shotgun (WGS) entry which is preliminary data.</text>
</comment>
<protein>
    <recommendedName>
        <fullName evidence="2">Cyclic nucleotide-binding domain-containing protein</fullName>
    </recommendedName>
</protein>
<name>A0A1V9FLJ3_9BACT</name>
<dbReference type="SUPFAM" id="SSF51206">
    <property type="entry name" value="cAMP-binding domain-like"/>
    <property type="match status" value="1"/>
</dbReference>
<dbReference type="EMBL" id="LVYD01000087">
    <property type="protein sequence ID" value="OQP59126.1"/>
    <property type="molecule type" value="Genomic_DNA"/>
</dbReference>
<sequence>MQQLLNKLNSIRPLSPELQLHLKDKIKYKEYPKGSFLLEPGQVCENICFIQQGLVRVYYENADIEICPWLLIEGDIAISVVSYFNQVSSFEFIQALEDTIVYYITYDELEFIYDKFPEFNFVGRKLLQHYYALESKRLFSILGKSADARYAYLLEFYAHLILRIAGKHQAAYLGMDPATFSRIKAKYLREQKLFFFLVILVALLGLTFG</sequence>
<keyword evidence="4" id="KW-1185">Reference proteome</keyword>
<dbReference type="OrthoDB" id="680421at2"/>
<keyword evidence="1" id="KW-0812">Transmembrane</keyword>
<evidence type="ECO:0000259" key="2">
    <source>
        <dbReference type="PROSITE" id="PS50042"/>
    </source>
</evidence>
<dbReference type="Proteomes" id="UP000192796">
    <property type="component" value="Unassembled WGS sequence"/>
</dbReference>
<dbReference type="InterPro" id="IPR018490">
    <property type="entry name" value="cNMP-bd_dom_sf"/>
</dbReference>
<feature type="transmembrane region" description="Helical" evidence="1">
    <location>
        <begin position="192"/>
        <end position="208"/>
    </location>
</feature>
<dbReference type="CDD" id="cd00038">
    <property type="entry name" value="CAP_ED"/>
    <property type="match status" value="1"/>
</dbReference>
<dbReference type="AlphaFoldDB" id="A0A1V9FLJ3"/>
<evidence type="ECO:0000313" key="4">
    <source>
        <dbReference type="Proteomes" id="UP000192796"/>
    </source>
</evidence>
<proteinExistence type="predicted"/>